<dbReference type="CDD" id="cd17535">
    <property type="entry name" value="REC_NarL-like"/>
    <property type="match status" value="1"/>
</dbReference>
<evidence type="ECO:0000259" key="7">
    <source>
        <dbReference type="PROSITE" id="PS50110"/>
    </source>
</evidence>
<dbReference type="PROSITE" id="PS50110">
    <property type="entry name" value="RESPONSE_REGULATORY"/>
    <property type="match status" value="1"/>
</dbReference>
<feature type="domain" description="HTH luxR-type" evidence="6">
    <location>
        <begin position="149"/>
        <end position="214"/>
    </location>
</feature>
<evidence type="ECO:0000313" key="9">
    <source>
        <dbReference type="Proteomes" id="UP001218629"/>
    </source>
</evidence>
<name>A0ABY8ALM4_9ACTN</name>
<proteinExistence type="predicted"/>
<protein>
    <submittedName>
        <fullName evidence="8">Response regulator transcription factor</fullName>
    </submittedName>
</protein>
<evidence type="ECO:0000256" key="3">
    <source>
        <dbReference type="ARBA" id="ARBA00023125"/>
    </source>
</evidence>
<dbReference type="PANTHER" id="PTHR43214">
    <property type="entry name" value="TWO-COMPONENT RESPONSE REGULATOR"/>
    <property type="match status" value="1"/>
</dbReference>
<dbReference type="SMART" id="SM00448">
    <property type="entry name" value="REC"/>
    <property type="match status" value="1"/>
</dbReference>
<dbReference type="Pfam" id="PF00072">
    <property type="entry name" value="Response_reg"/>
    <property type="match status" value="1"/>
</dbReference>
<dbReference type="PRINTS" id="PR00038">
    <property type="entry name" value="HTHLUXR"/>
</dbReference>
<evidence type="ECO:0000259" key="6">
    <source>
        <dbReference type="PROSITE" id="PS50043"/>
    </source>
</evidence>
<reference evidence="8 9" key="1">
    <citation type="submission" date="2022-03" db="EMBL/GenBank/DDBJ databases">
        <title>Streptomyces yunnanensis P86,complete genome.</title>
        <authorList>
            <person name="Chen S."/>
            <person name="Zhang Q."/>
        </authorList>
    </citation>
    <scope>NUCLEOTIDE SEQUENCE [LARGE SCALE GENOMIC DNA]</scope>
    <source>
        <strain evidence="8 9">P86</strain>
    </source>
</reference>
<keyword evidence="9" id="KW-1185">Reference proteome</keyword>
<dbReference type="SUPFAM" id="SSF52172">
    <property type="entry name" value="CheY-like"/>
    <property type="match status" value="1"/>
</dbReference>
<evidence type="ECO:0000256" key="2">
    <source>
        <dbReference type="ARBA" id="ARBA00023015"/>
    </source>
</evidence>
<evidence type="ECO:0000256" key="4">
    <source>
        <dbReference type="ARBA" id="ARBA00023163"/>
    </source>
</evidence>
<evidence type="ECO:0000256" key="5">
    <source>
        <dbReference type="PROSITE-ProRule" id="PRU00169"/>
    </source>
</evidence>
<sequence>MMAPDSYQRVTMVVADDHPVYREGIARGLQLGGRIEVLAEVDAGGPALAAIREHRPQVALIDYRLPGMDGLEVVHAVARDGLPTRSIILSAATDGSVVYRAIQAGAAGYLAKEATCSEIVTAVLKVASGRHVISEEPLHGLVEEIRLRVDSEVMVLTERERQVLQGFAEGKSIPDLAGELYLGASTVKTHTQRLYEKLGVSDRAAAVAAAMRRGLLA</sequence>
<dbReference type="InterPro" id="IPR000792">
    <property type="entry name" value="Tscrpt_reg_LuxR_C"/>
</dbReference>
<dbReference type="CDD" id="cd06170">
    <property type="entry name" value="LuxR_C_like"/>
    <property type="match status" value="1"/>
</dbReference>
<dbReference type="Proteomes" id="UP001218629">
    <property type="component" value="Chromosome"/>
</dbReference>
<dbReference type="InterPro" id="IPR016032">
    <property type="entry name" value="Sig_transdc_resp-reg_C-effctor"/>
</dbReference>
<keyword evidence="3" id="KW-0238">DNA-binding</keyword>
<feature type="modified residue" description="4-aspartylphosphate" evidence="5">
    <location>
        <position position="62"/>
    </location>
</feature>
<dbReference type="InterPro" id="IPR011006">
    <property type="entry name" value="CheY-like_superfamily"/>
</dbReference>
<dbReference type="InterPro" id="IPR039420">
    <property type="entry name" value="WalR-like"/>
</dbReference>
<dbReference type="SMART" id="SM00421">
    <property type="entry name" value="HTH_LUXR"/>
    <property type="match status" value="1"/>
</dbReference>
<evidence type="ECO:0000313" key="8">
    <source>
        <dbReference type="EMBL" id="WEB44397.1"/>
    </source>
</evidence>
<feature type="domain" description="Response regulatory" evidence="7">
    <location>
        <begin position="11"/>
        <end position="127"/>
    </location>
</feature>
<organism evidence="8 9">
    <name type="scientific">Streptomyces yunnanensis</name>
    <dbReference type="NCBI Taxonomy" id="156453"/>
    <lineage>
        <taxon>Bacteria</taxon>
        <taxon>Bacillati</taxon>
        <taxon>Actinomycetota</taxon>
        <taxon>Actinomycetes</taxon>
        <taxon>Kitasatosporales</taxon>
        <taxon>Streptomycetaceae</taxon>
        <taxon>Streptomyces</taxon>
    </lineage>
</organism>
<dbReference type="SUPFAM" id="SSF46894">
    <property type="entry name" value="C-terminal effector domain of the bipartite response regulators"/>
    <property type="match status" value="1"/>
</dbReference>
<dbReference type="InterPro" id="IPR001789">
    <property type="entry name" value="Sig_transdc_resp-reg_receiver"/>
</dbReference>
<keyword evidence="2" id="KW-0805">Transcription regulation</keyword>
<dbReference type="PANTHER" id="PTHR43214:SF24">
    <property type="entry name" value="TRANSCRIPTIONAL REGULATORY PROTEIN NARL-RELATED"/>
    <property type="match status" value="1"/>
</dbReference>
<accession>A0ABY8ALM4</accession>
<dbReference type="InterPro" id="IPR058245">
    <property type="entry name" value="NreC/VraR/RcsB-like_REC"/>
</dbReference>
<evidence type="ECO:0000256" key="1">
    <source>
        <dbReference type="ARBA" id="ARBA00022553"/>
    </source>
</evidence>
<dbReference type="Pfam" id="PF00196">
    <property type="entry name" value="GerE"/>
    <property type="match status" value="1"/>
</dbReference>
<dbReference type="PROSITE" id="PS50043">
    <property type="entry name" value="HTH_LUXR_2"/>
    <property type="match status" value="1"/>
</dbReference>
<dbReference type="EMBL" id="CP095749">
    <property type="protein sequence ID" value="WEB44397.1"/>
    <property type="molecule type" value="Genomic_DNA"/>
</dbReference>
<dbReference type="Gene3D" id="3.40.50.2300">
    <property type="match status" value="1"/>
</dbReference>
<gene>
    <name evidence="8" type="ORF">MOV08_37280</name>
</gene>
<dbReference type="RefSeq" id="WP_275310572.1">
    <property type="nucleotide sequence ID" value="NZ_CP095749.1"/>
</dbReference>
<keyword evidence="4" id="KW-0804">Transcription</keyword>
<keyword evidence="1 5" id="KW-0597">Phosphoprotein</keyword>